<accession>A0ACD3AU40</accession>
<sequence>MNNIHASGIISNRSDVKEQLGGTKGLSIGIEAIHFECASLSGQAKLYVKVQEVDPHHNKLGFRYKSTITSGVKGPQYTRFNWTVQNTWTLTKSTLLVKIMRHYVFQSDQVVATASLHLGDVITDLLQNSCTTYHITSKSDYNISMNVQQSTLQDLLEQVQSSAIVLQSFIKIKALVDSLLALGSAFGDLVLLVQPVMESVSKLHSEIQTPLVSQQVVQLFGMIVQALTLIQNVEDIIPLSLPIQRSIKVILECIQQGVAILQIYYNKHEKAQHLALEHSNEVSQSLLSIKQAICQLDGTTKLALEEIAGMF</sequence>
<evidence type="ECO:0000313" key="1">
    <source>
        <dbReference type="EMBL" id="TFK68452.1"/>
    </source>
</evidence>
<name>A0ACD3AU40_9AGAR</name>
<evidence type="ECO:0000313" key="2">
    <source>
        <dbReference type="Proteomes" id="UP000308600"/>
    </source>
</evidence>
<dbReference type="EMBL" id="ML208351">
    <property type="protein sequence ID" value="TFK68452.1"/>
    <property type="molecule type" value="Genomic_DNA"/>
</dbReference>
<reference evidence="1 2" key="1">
    <citation type="journal article" date="2019" name="Nat. Ecol. Evol.">
        <title>Megaphylogeny resolves global patterns of mushroom evolution.</title>
        <authorList>
            <person name="Varga T."/>
            <person name="Krizsan K."/>
            <person name="Foldi C."/>
            <person name="Dima B."/>
            <person name="Sanchez-Garcia M."/>
            <person name="Sanchez-Ramirez S."/>
            <person name="Szollosi G.J."/>
            <person name="Szarkandi J.G."/>
            <person name="Papp V."/>
            <person name="Albert L."/>
            <person name="Andreopoulos W."/>
            <person name="Angelini C."/>
            <person name="Antonin V."/>
            <person name="Barry K.W."/>
            <person name="Bougher N.L."/>
            <person name="Buchanan P."/>
            <person name="Buyck B."/>
            <person name="Bense V."/>
            <person name="Catcheside P."/>
            <person name="Chovatia M."/>
            <person name="Cooper J."/>
            <person name="Damon W."/>
            <person name="Desjardin D."/>
            <person name="Finy P."/>
            <person name="Geml J."/>
            <person name="Haridas S."/>
            <person name="Hughes K."/>
            <person name="Justo A."/>
            <person name="Karasinski D."/>
            <person name="Kautmanova I."/>
            <person name="Kiss B."/>
            <person name="Kocsube S."/>
            <person name="Kotiranta H."/>
            <person name="LaButti K.M."/>
            <person name="Lechner B.E."/>
            <person name="Liimatainen K."/>
            <person name="Lipzen A."/>
            <person name="Lukacs Z."/>
            <person name="Mihaltcheva S."/>
            <person name="Morgado L.N."/>
            <person name="Niskanen T."/>
            <person name="Noordeloos M.E."/>
            <person name="Ohm R.A."/>
            <person name="Ortiz-Santana B."/>
            <person name="Ovrebo C."/>
            <person name="Racz N."/>
            <person name="Riley R."/>
            <person name="Savchenko A."/>
            <person name="Shiryaev A."/>
            <person name="Soop K."/>
            <person name="Spirin V."/>
            <person name="Szebenyi C."/>
            <person name="Tomsovsky M."/>
            <person name="Tulloss R.E."/>
            <person name="Uehling J."/>
            <person name="Grigoriev I.V."/>
            <person name="Vagvolgyi C."/>
            <person name="Papp T."/>
            <person name="Martin F.M."/>
            <person name="Miettinen O."/>
            <person name="Hibbett D.S."/>
            <person name="Nagy L.G."/>
        </authorList>
    </citation>
    <scope>NUCLEOTIDE SEQUENCE [LARGE SCALE GENOMIC DNA]</scope>
    <source>
        <strain evidence="1 2">NL-1719</strain>
    </source>
</reference>
<protein>
    <submittedName>
        <fullName evidence="1">Uncharacterized protein</fullName>
    </submittedName>
</protein>
<gene>
    <name evidence="1" type="ORF">BDN72DRAFT_960219</name>
</gene>
<keyword evidence="2" id="KW-1185">Reference proteome</keyword>
<proteinExistence type="predicted"/>
<organism evidence="1 2">
    <name type="scientific">Pluteus cervinus</name>
    <dbReference type="NCBI Taxonomy" id="181527"/>
    <lineage>
        <taxon>Eukaryota</taxon>
        <taxon>Fungi</taxon>
        <taxon>Dikarya</taxon>
        <taxon>Basidiomycota</taxon>
        <taxon>Agaricomycotina</taxon>
        <taxon>Agaricomycetes</taxon>
        <taxon>Agaricomycetidae</taxon>
        <taxon>Agaricales</taxon>
        <taxon>Pluteineae</taxon>
        <taxon>Pluteaceae</taxon>
        <taxon>Pluteus</taxon>
    </lineage>
</organism>
<dbReference type="Proteomes" id="UP000308600">
    <property type="component" value="Unassembled WGS sequence"/>
</dbReference>